<sequence length="109" mass="12612">MTEAAPRTIVAVKFAWEKADKTYDYFVDFPVEVGQRIYVPTRRGEAKVEIMAIKTESEMASVAALRPVEDLRTEEEKQAKYPNAQRMFSEDRTMLDEKGTRSIFDDVDR</sequence>
<protein>
    <recommendedName>
        <fullName evidence="3">Primosomal protein N' 3' DNA-binding domain-containing protein</fullName>
    </recommendedName>
</protein>
<evidence type="ECO:0000313" key="2">
    <source>
        <dbReference type="Proteomes" id="UP001496627"/>
    </source>
</evidence>
<comment type="caution">
    <text evidence="1">The sequence shown here is derived from an EMBL/GenBank/DDBJ whole genome shotgun (WGS) entry which is preliminary data.</text>
</comment>
<evidence type="ECO:0000313" key="1">
    <source>
        <dbReference type="EMBL" id="MEQ1407734.1"/>
    </source>
</evidence>
<dbReference type="RefSeq" id="WP_348864100.1">
    <property type="nucleotide sequence ID" value="NZ_JBEAAL010000020.1"/>
</dbReference>
<dbReference type="Proteomes" id="UP001496627">
    <property type="component" value="Unassembled WGS sequence"/>
</dbReference>
<keyword evidence="2" id="KW-1185">Reference proteome</keyword>
<proteinExistence type="predicted"/>
<evidence type="ECO:0008006" key="3">
    <source>
        <dbReference type="Google" id="ProtNLM"/>
    </source>
</evidence>
<gene>
    <name evidence="1" type="ORF">ABK249_22700</name>
</gene>
<organism evidence="1 2">
    <name type="scientific">Neorhizobium phenanthreniclasticum</name>
    <dbReference type="NCBI Taxonomy" id="3157917"/>
    <lineage>
        <taxon>Bacteria</taxon>
        <taxon>Pseudomonadati</taxon>
        <taxon>Pseudomonadota</taxon>
        <taxon>Alphaproteobacteria</taxon>
        <taxon>Hyphomicrobiales</taxon>
        <taxon>Rhizobiaceae</taxon>
        <taxon>Rhizobium/Agrobacterium group</taxon>
        <taxon>Neorhizobium</taxon>
    </lineage>
</organism>
<dbReference type="EMBL" id="JBEAAL010000020">
    <property type="protein sequence ID" value="MEQ1407734.1"/>
    <property type="molecule type" value="Genomic_DNA"/>
</dbReference>
<accession>A0ABV0M9R6</accession>
<reference evidence="1 2" key="1">
    <citation type="submission" date="2024-05" db="EMBL/GenBank/DDBJ databases">
        <title>Neorhizobium sp. Rsf11, a plant growth promoting and heavy metal resistant PAH-degrader.</title>
        <authorList>
            <person name="Golubev S.N."/>
            <person name="Muratova A.Y."/>
            <person name="Markelova M.I."/>
        </authorList>
    </citation>
    <scope>NUCLEOTIDE SEQUENCE [LARGE SCALE GENOMIC DNA]</scope>
    <source>
        <strain evidence="1 2">Rsf11</strain>
    </source>
</reference>
<name>A0ABV0M9R6_9HYPH</name>